<organism evidence="2 3">
    <name type="scientific">Eleusine coracana subsp. coracana</name>
    <dbReference type="NCBI Taxonomy" id="191504"/>
    <lineage>
        <taxon>Eukaryota</taxon>
        <taxon>Viridiplantae</taxon>
        <taxon>Streptophyta</taxon>
        <taxon>Embryophyta</taxon>
        <taxon>Tracheophyta</taxon>
        <taxon>Spermatophyta</taxon>
        <taxon>Magnoliopsida</taxon>
        <taxon>Liliopsida</taxon>
        <taxon>Poales</taxon>
        <taxon>Poaceae</taxon>
        <taxon>PACMAD clade</taxon>
        <taxon>Chloridoideae</taxon>
        <taxon>Cynodonteae</taxon>
        <taxon>Eleusininae</taxon>
        <taxon>Eleusine</taxon>
    </lineage>
</organism>
<proteinExistence type="predicted"/>
<comment type="caution">
    <text evidence="2">The sequence shown here is derived from an EMBL/GenBank/DDBJ whole genome shotgun (WGS) entry which is preliminary data.</text>
</comment>
<name>A0AAV5EYD6_ELECO</name>
<evidence type="ECO:0000313" key="2">
    <source>
        <dbReference type="EMBL" id="GJN27235.1"/>
    </source>
</evidence>
<dbReference type="Proteomes" id="UP001054889">
    <property type="component" value="Unassembled WGS sequence"/>
</dbReference>
<accession>A0AAV5EYD6</accession>
<gene>
    <name evidence="2" type="primary">gb15236</name>
    <name evidence="2" type="ORF">PR202_gb15236</name>
</gene>
<reference evidence="2" key="2">
    <citation type="submission" date="2021-12" db="EMBL/GenBank/DDBJ databases">
        <title>Resequencing data analysis of finger millet.</title>
        <authorList>
            <person name="Hatakeyama M."/>
            <person name="Aluri S."/>
            <person name="Balachadran M.T."/>
            <person name="Sivarajan S.R."/>
            <person name="Poveda L."/>
            <person name="Shimizu-Inatsugi R."/>
            <person name="Schlapbach R."/>
            <person name="Sreeman S.M."/>
            <person name="Shimizu K.K."/>
        </authorList>
    </citation>
    <scope>NUCLEOTIDE SEQUENCE</scope>
</reference>
<evidence type="ECO:0000313" key="3">
    <source>
        <dbReference type="Proteomes" id="UP001054889"/>
    </source>
</evidence>
<evidence type="ECO:0000256" key="1">
    <source>
        <dbReference type="SAM" id="MobiDB-lite"/>
    </source>
</evidence>
<protein>
    <submittedName>
        <fullName evidence="2">Uncharacterized protein</fullName>
    </submittedName>
</protein>
<keyword evidence="3" id="KW-1185">Reference proteome</keyword>
<dbReference type="AlphaFoldDB" id="A0AAV5EYD6"/>
<reference evidence="2" key="1">
    <citation type="journal article" date="2018" name="DNA Res.">
        <title>Multiple hybrid de novo genome assembly of finger millet, an orphan allotetraploid crop.</title>
        <authorList>
            <person name="Hatakeyama M."/>
            <person name="Aluri S."/>
            <person name="Balachadran M.T."/>
            <person name="Sivarajan S.R."/>
            <person name="Patrignani A."/>
            <person name="Gruter S."/>
            <person name="Poveda L."/>
            <person name="Shimizu-Inatsugi R."/>
            <person name="Baeten J."/>
            <person name="Francoijs K.J."/>
            <person name="Nataraja K.N."/>
            <person name="Reddy Y.A.N."/>
            <person name="Phadnis S."/>
            <person name="Ravikumar R.L."/>
            <person name="Schlapbach R."/>
            <person name="Sreeman S.M."/>
            <person name="Shimizu K.K."/>
        </authorList>
    </citation>
    <scope>NUCLEOTIDE SEQUENCE</scope>
</reference>
<sequence>MRLRVSSLTHVSARFFGADPAAREEESCPPPSSPLLSGRSSGGVGAAGGPERSMAAAAEERDGAAAAGAWSLGVCGEMEVSGCGGDWEAATGRDRAGARPVPDWGAGE</sequence>
<dbReference type="EMBL" id="BQKI01000079">
    <property type="protein sequence ID" value="GJN27235.1"/>
    <property type="molecule type" value="Genomic_DNA"/>
</dbReference>
<feature type="region of interest" description="Disordered" evidence="1">
    <location>
        <begin position="14"/>
        <end position="60"/>
    </location>
</feature>
<feature type="region of interest" description="Disordered" evidence="1">
    <location>
        <begin position="86"/>
        <end position="108"/>
    </location>
</feature>